<dbReference type="SMART" id="SM00770">
    <property type="entry name" value="Zn_dep_PLPC"/>
    <property type="match status" value="1"/>
</dbReference>
<reference evidence="10 13" key="2">
    <citation type="submission" date="2022-09" db="EMBL/GenBank/DDBJ databases">
        <title>complete genome sequences of Clostridium tetani str. KHSU-234311-028 isolated from soil.</title>
        <authorList>
            <person name="Sekizuka T."/>
            <person name="Shitada C."/>
            <person name="Takahashi M."/>
            <person name="Kuroda M."/>
        </authorList>
    </citation>
    <scope>NUCLEOTIDE SEQUENCE [LARGE SCALE GENOMIC DNA]</scope>
    <source>
        <strain evidence="10 13">KHSU-234311-028</strain>
    </source>
</reference>
<protein>
    <recommendedName>
        <fullName evidence="2">Phospholipase C</fullName>
        <ecNumber evidence="1">3.1.4.3</ecNumber>
    </recommendedName>
    <alternativeName>
        <fullName evidence="8">Phosphatidylcholine cholinephosphohydrolase</fullName>
    </alternativeName>
</protein>
<evidence type="ECO:0000256" key="2">
    <source>
        <dbReference type="ARBA" id="ARBA00018391"/>
    </source>
</evidence>
<organism evidence="11 12">
    <name type="scientific">Clostridium tetani</name>
    <dbReference type="NCBI Taxonomy" id="1513"/>
    <lineage>
        <taxon>Bacteria</taxon>
        <taxon>Bacillati</taxon>
        <taxon>Bacillota</taxon>
        <taxon>Clostridia</taxon>
        <taxon>Eubacteriales</taxon>
        <taxon>Clostridiaceae</taxon>
        <taxon>Clostridium</taxon>
    </lineage>
</organism>
<dbReference type="EMBL" id="QMAP01000001">
    <property type="protein sequence ID" value="RXI50586.1"/>
    <property type="molecule type" value="Genomic_DNA"/>
</dbReference>
<dbReference type="EMBL" id="AP026818">
    <property type="protein sequence ID" value="BDR80576.1"/>
    <property type="molecule type" value="Genomic_DNA"/>
</dbReference>
<dbReference type="Proteomes" id="UP001321763">
    <property type="component" value="Chromosome"/>
</dbReference>
<proteinExistence type="predicted"/>
<evidence type="ECO:0000256" key="4">
    <source>
        <dbReference type="ARBA" id="ARBA00022723"/>
    </source>
</evidence>
<evidence type="ECO:0000256" key="3">
    <source>
        <dbReference type="ARBA" id="ARBA00022525"/>
    </source>
</evidence>
<dbReference type="InterPro" id="IPR008947">
    <property type="entry name" value="PLipase_C/P1_nuclease_dom_sf"/>
</dbReference>
<evidence type="ECO:0000313" key="12">
    <source>
        <dbReference type="Proteomes" id="UP000290921"/>
    </source>
</evidence>
<dbReference type="GeneID" id="24253299"/>
<dbReference type="RefSeq" id="WP_011099239.1">
    <property type="nucleotide sequence ID" value="NZ_AP026804.1"/>
</dbReference>
<dbReference type="OMA" id="CTVHKFI"/>
<evidence type="ECO:0000256" key="7">
    <source>
        <dbReference type="ARBA" id="ARBA00022833"/>
    </source>
</evidence>
<dbReference type="PROSITE" id="PS51346">
    <property type="entry name" value="PROKAR_ZN_DEPEND_PLPC_2"/>
    <property type="match status" value="1"/>
</dbReference>
<dbReference type="InterPro" id="IPR001531">
    <property type="entry name" value="Zn_PLipaseC"/>
</dbReference>
<evidence type="ECO:0000256" key="1">
    <source>
        <dbReference type="ARBA" id="ARBA00012018"/>
    </source>
</evidence>
<evidence type="ECO:0000256" key="8">
    <source>
        <dbReference type="ARBA" id="ARBA00031285"/>
    </source>
</evidence>
<dbReference type="AlphaFoldDB" id="A0A4V1LF11"/>
<evidence type="ECO:0000259" key="9">
    <source>
        <dbReference type="PROSITE" id="PS51346"/>
    </source>
</evidence>
<keyword evidence="4" id="KW-0479">Metal-binding</keyword>
<keyword evidence="3" id="KW-0964">Secreted</keyword>
<accession>A0A4V1LF11</accession>
<evidence type="ECO:0000313" key="13">
    <source>
        <dbReference type="Proteomes" id="UP001321763"/>
    </source>
</evidence>
<dbReference type="Pfam" id="PF00882">
    <property type="entry name" value="Zn_dep_PLPC"/>
    <property type="match status" value="1"/>
</dbReference>
<dbReference type="Gene3D" id="1.10.575.10">
    <property type="entry name" value="P1 Nuclease"/>
    <property type="match status" value="1"/>
</dbReference>
<dbReference type="SUPFAM" id="SSF48537">
    <property type="entry name" value="Phospholipase C/P1 nuclease"/>
    <property type="match status" value="1"/>
</dbReference>
<dbReference type="InterPro" id="IPR029002">
    <property type="entry name" value="PLPC/GPLD1"/>
</dbReference>
<keyword evidence="5" id="KW-0732">Signal</keyword>
<evidence type="ECO:0000313" key="10">
    <source>
        <dbReference type="EMBL" id="BDR80576.1"/>
    </source>
</evidence>
<dbReference type="CDD" id="cd11009">
    <property type="entry name" value="Zn_dep_PLPC"/>
    <property type="match status" value="1"/>
</dbReference>
<keyword evidence="6" id="KW-0378">Hydrolase</keyword>
<evidence type="ECO:0000256" key="5">
    <source>
        <dbReference type="ARBA" id="ARBA00022729"/>
    </source>
</evidence>
<name>A0A4V1LF11_CLOTA</name>
<evidence type="ECO:0000256" key="6">
    <source>
        <dbReference type="ARBA" id="ARBA00022801"/>
    </source>
</evidence>
<feature type="domain" description="Zn-dependent PLC" evidence="9">
    <location>
        <begin position="22"/>
        <end position="238"/>
    </location>
</feature>
<dbReference type="EC" id="3.1.4.3" evidence="1"/>
<reference evidence="11 12" key="1">
    <citation type="submission" date="2018-06" db="EMBL/GenBank/DDBJ databases">
        <title>Genome conservation of Clostridium tetani.</title>
        <authorList>
            <person name="Bruggemann H."/>
            <person name="Popoff M.R."/>
        </authorList>
    </citation>
    <scope>NUCLEOTIDE SEQUENCE [LARGE SCALE GENOMIC DNA]</scope>
    <source>
        <strain evidence="11 12">2017.061</strain>
    </source>
</reference>
<sequence length="242" mass="28295">MGNRIEKTYGSALKGLFHAVNPLKKKFLKTYCTVHKFIMLQSLDILKNSEHQEAYNFFKDNLAKLNEGTTWADQDFKSSNHFFHFSKGKGLYGFSNALLECKKYYDKSLENLEKGDLDKAMFFLGAACHLIQDVTVPQHVNNKLLKSHRRFELWIISRLLNDYSFMAEHEIVRYSNLDEYIVNNAFLANNTYIKYMNVENREEKYSKIASIVLKEAQKTTAGFLLDYYENVKNEESFLNLSK</sequence>
<dbReference type="GO" id="GO:0034480">
    <property type="term" value="F:phosphatidylcholine phospholipase C activity"/>
    <property type="evidence" value="ECO:0007669"/>
    <property type="project" value="UniProtKB-EC"/>
</dbReference>
<gene>
    <name evidence="11" type="ORF">DP130_01035</name>
    <name evidence="10" type="ORF">K234311028_08220</name>
</gene>
<keyword evidence="7" id="KW-0862">Zinc</keyword>
<evidence type="ECO:0000313" key="11">
    <source>
        <dbReference type="EMBL" id="RXI50586.1"/>
    </source>
</evidence>
<dbReference type="GO" id="GO:0008270">
    <property type="term" value="F:zinc ion binding"/>
    <property type="evidence" value="ECO:0007669"/>
    <property type="project" value="InterPro"/>
</dbReference>
<dbReference type="Proteomes" id="UP000290921">
    <property type="component" value="Unassembled WGS sequence"/>
</dbReference>